<evidence type="ECO:0000313" key="1">
    <source>
        <dbReference type="EMBL" id="GMQ64538.1"/>
    </source>
</evidence>
<name>A0ACB5UPS6_9FIRM</name>
<accession>A0ACB5UPS6</accession>
<reference evidence="1" key="1">
    <citation type="submission" date="2023-09" db="EMBL/GenBank/DDBJ databases">
        <title>Vallitalea sediminicola and Vallitalea maricola sp. nov., anaerobic bacteria isolated from marine sediment.</title>
        <authorList>
            <person name="Hirano S."/>
            <person name="Maeda A."/>
            <person name="Terahara T."/>
            <person name="Mori K."/>
            <person name="Hamada M."/>
            <person name="Matsumoto R."/>
            <person name="Kobayashi T."/>
        </authorList>
    </citation>
    <scope>NUCLEOTIDE SEQUENCE</scope>
    <source>
        <strain evidence="1">AN17-2</strain>
    </source>
</reference>
<evidence type="ECO:0000313" key="2">
    <source>
        <dbReference type="Proteomes" id="UP001374599"/>
    </source>
</evidence>
<proteinExistence type="predicted"/>
<organism evidence="1 2">
    <name type="scientific">Vallitalea maricola</name>
    <dbReference type="NCBI Taxonomy" id="3074433"/>
    <lineage>
        <taxon>Bacteria</taxon>
        <taxon>Bacillati</taxon>
        <taxon>Bacillota</taxon>
        <taxon>Clostridia</taxon>
        <taxon>Lachnospirales</taxon>
        <taxon>Vallitaleaceae</taxon>
        <taxon>Vallitalea</taxon>
    </lineage>
</organism>
<dbReference type="Proteomes" id="UP001374599">
    <property type="component" value="Unassembled WGS sequence"/>
</dbReference>
<dbReference type="EMBL" id="BTPU01000073">
    <property type="protein sequence ID" value="GMQ64538.1"/>
    <property type="molecule type" value="Genomic_DNA"/>
</dbReference>
<sequence length="54" mass="6655">MIQLLRHLKEGKNNLYLYSISRQKPFQNCEYMVYLVKDKEEKNFQGYLILFRIP</sequence>
<protein>
    <submittedName>
        <fullName evidence="1">Uncharacterized protein</fullName>
    </submittedName>
</protein>
<keyword evidence="2" id="KW-1185">Reference proteome</keyword>
<gene>
    <name evidence="1" type="ORF">AN2V17_37750</name>
</gene>
<comment type="caution">
    <text evidence="1">The sequence shown here is derived from an EMBL/GenBank/DDBJ whole genome shotgun (WGS) entry which is preliminary data.</text>
</comment>